<feature type="binding site" evidence="14">
    <location>
        <position position="42"/>
    </location>
    <ligand>
        <name>Mg(2+)</name>
        <dbReference type="ChEBI" id="CHEBI:18420"/>
        <label>2</label>
    </ligand>
</feature>
<dbReference type="GO" id="GO:0005886">
    <property type="term" value="C:plasma membrane"/>
    <property type="evidence" value="ECO:0007669"/>
    <property type="project" value="UniProtKB-SubCell"/>
</dbReference>
<comment type="similarity">
    <text evidence="15">Belongs to the TRAFAC class TrmE-Era-EngA-EngB-Septin-like GTPase superfamily. FeoB GTPase (TC 9.A.8) family.</text>
</comment>
<keyword evidence="2 15" id="KW-0813">Transport</keyword>
<dbReference type="Proteomes" id="UP000325372">
    <property type="component" value="Unassembled WGS sequence"/>
</dbReference>
<dbReference type="RefSeq" id="WP_150863599.1">
    <property type="nucleotide sequence ID" value="NZ_VYXP01000004.1"/>
</dbReference>
<evidence type="ECO:0000313" key="18">
    <source>
        <dbReference type="Proteomes" id="UP000325372"/>
    </source>
</evidence>
<feature type="transmembrane region" description="Helical" evidence="15">
    <location>
        <begin position="399"/>
        <end position="421"/>
    </location>
</feature>
<dbReference type="GO" id="GO:0015093">
    <property type="term" value="F:ferrous iron transmembrane transporter activity"/>
    <property type="evidence" value="ECO:0007669"/>
    <property type="project" value="UniProtKB-UniRule"/>
</dbReference>
<dbReference type="InterPro" id="IPR050860">
    <property type="entry name" value="FeoB_GTPase"/>
</dbReference>
<dbReference type="Pfam" id="PF07670">
    <property type="entry name" value="Gate"/>
    <property type="match status" value="2"/>
</dbReference>
<accession>A0A5N0TAV9</accession>
<evidence type="ECO:0000256" key="8">
    <source>
        <dbReference type="ARBA" id="ARBA00023004"/>
    </source>
</evidence>
<keyword evidence="7 15" id="KW-1133">Transmembrane helix</keyword>
<feature type="transmembrane region" description="Helical" evidence="15">
    <location>
        <begin position="688"/>
        <end position="708"/>
    </location>
</feature>
<dbReference type="SUPFAM" id="SSF52540">
    <property type="entry name" value="P-loop containing nucleoside triphosphate hydrolases"/>
    <property type="match status" value="1"/>
</dbReference>
<evidence type="ECO:0000256" key="10">
    <source>
        <dbReference type="ARBA" id="ARBA00023134"/>
    </source>
</evidence>
<dbReference type="PROSITE" id="PS51711">
    <property type="entry name" value="G_FEOB"/>
    <property type="match status" value="1"/>
</dbReference>
<comment type="function">
    <text evidence="15">Probable transporter of a GTP-driven Fe(2+) uptake system.</text>
</comment>
<feature type="transmembrane region" description="Helical" evidence="15">
    <location>
        <begin position="650"/>
        <end position="676"/>
    </location>
</feature>
<evidence type="ECO:0000256" key="12">
    <source>
        <dbReference type="NCBIfam" id="TIGR00437"/>
    </source>
</evidence>
<gene>
    <name evidence="17" type="primary">feoB</name>
    <name evidence="17" type="ORF">F3N42_06405</name>
</gene>
<dbReference type="PANTHER" id="PTHR43185:SF1">
    <property type="entry name" value="FE(2+) TRANSPORTER FEOB"/>
    <property type="match status" value="1"/>
</dbReference>
<reference evidence="17 18" key="1">
    <citation type="submission" date="2019-09" db="EMBL/GenBank/DDBJ databases">
        <title>Wenzhouxiangella sp. Genome sequencing and assembly.</title>
        <authorList>
            <person name="Zhang R."/>
        </authorList>
    </citation>
    <scope>NUCLEOTIDE SEQUENCE [LARGE SCALE GENOMIC DNA]</scope>
    <source>
        <strain evidence="17 18">W260</strain>
    </source>
</reference>
<evidence type="ECO:0000256" key="2">
    <source>
        <dbReference type="ARBA" id="ARBA00022448"/>
    </source>
</evidence>
<sequence length="713" mass="76546">MSATTTAQVDVDSIGIRRRPRGRVAVIGNPNSGKSTLFNRLTGLRQTTGNFPGVTVEKHSGTAQLDGSAVELVDLPGIYSLAGASTDEQIAVDVILGRAGEAARPDGLMVVIDAPHIYQGLYLLQQLMELQVPTMVALTMTDAALAAGIEIDVDALSDQLGGIPVCPVATTLGTGLGELKSTLAGLSEQPVPPYPASWPALSAAAQGLADASDGTLARIDVIQGLVDPTGPAGQQLCRQVDTGAVDDVSTTLFADKPPQAEEARHRYRWARDVVGRVRKQAPASRRALARVEQWVSRPWPATVLFFLSLVLVFQAVFSWATPLMDGIDAAAAGLGDLSRGLFGDGALGSFVADGIIAGVGSVVIFLPQIVILFLFIILMEDTGYLARAAFLMDRAMRRVGLSGLSVIPMLSSFACAVPSIMATRVIPDRRDRIATILAAPFMTCSARLPIYALLIAAFVPATSVGWFNLQGLVLFGLYLLGIFGGLATAWLMKRSALRGPKPHFVLALPEFRRPNLQTVLIKLWDRCRIFLKRAGTVIFVVAVVVWALAYFPRMDMSGFTPDPSSNQSVDNQQAAAQMAQSYLGRAGKVVEPVFEPLGWDWRVSSAVIAGFPAREVVVAVMGTLYAVGAEADESSLAERLRAATWPDGRMIFTLPMVLGLMVFYAWCLQCAATVAVIRRETNSWRWPIFAWTYMTVVAYLGAFVVFRVGSGLF</sequence>
<dbReference type="InterPro" id="IPR030389">
    <property type="entry name" value="G_FEOB_dom"/>
</dbReference>
<comment type="caution">
    <text evidence="17">The sequence shown here is derived from an EMBL/GenBank/DDBJ whole genome shotgun (WGS) entry which is preliminary data.</text>
</comment>
<dbReference type="InterPro" id="IPR011642">
    <property type="entry name" value="Gate_dom"/>
</dbReference>
<evidence type="ECO:0000256" key="5">
    <source>
        <dbReference type="ARBA" id="ARBA00022692"/>
    </source>
</evidence>
<name>A0A5N0TAV9_9GAMM</name>
<feature type="transmembrane region" description="Helical" evidence="15">
    <location>
        <begin position="471"/>
        <end position="492"/>
    </location>
</feature>
<dbReference type="GO" id="GO:0005525">
    <property type="term" value="F:GTP binding"/>
    <property type="evidence" value="ECO:0007669"/>
    <property type="project" value="UniProtKB-KW"/>
</dbReference>
<keyword evidence="18" id="KW-1185">Reference proteome</keyword>
<feature type="binding site" evidence="13">
    <location>
        <begin position="28"/>
        <end position="35"/>
    </location>
    <ligand>
        <name>GTP</name>
        <dbReference type="ChEBI" id="CHEBI:37565"/>
        <label>1</label>
    </ligand>
</feature>
<evidence type="ECO:0000256" key="1">
    <source>
        <dbReference type="ARBA" id="ARBA00004651"/>
    </source>
</evidence>
<dbReference type="Pfam" id="PF07664">
    <property type="entry name" value="FeoB_C"/>
    <property type="match status" value="1"/>
</dbReference>
<keyword evidence="14" id="KW-0460">Magnesium</keyword>
<dbReference type="EMBL" id="VYXP01000004">
    <property type="protein sequence ID" value="KAA9131808.1"/>
    <property type="molecule type" value="Genomic_DNA"/>
</dbReference>
<dbReference type="Pfam" id="PF02421">
    <property type="entry name" value="FeoB_N"/>
    <property type="match status" value="1"/>
</dbReference>
<keyword evidence="9" id="KW-0406">Ion transport</keyword>
<evidence type="ECO:0000256" key="3">
    <source>
        <dbReference type="ARBA" id="ARBA00022475"/>
    </source>
</evidence>
<evidence type="ECO:0000256" key="13">
    <source>
        <dbReference type="PIRSR" id="PIRSR603373-1"/>
    </source>
</evidence>
<dbReference type="InterPro" id="IPR006073">
    <property type="entry name" value="GTP-bd"/>
</dbReference>
<feature type="binding site" evidence="14">
    <location>
        <position position="43"/>
    </location>
    <ligand>
        <name>Mg(2+)</name>
        <dbReference type="ChEBI" id="CHEBI:18420"/>
        <label>2</label>
    </ligand>
</feature>
<keyword evidence="14" id="KW-0479">Metal-binding</keyword>
<evidence type="ECO:0000259" key="16">
    <source>
        <dbReference type="PROSITE" id="PS51711"/>
    </source>
</evidence>
<keyword evidence="3" id="KW-1003">Cell membrane</keyword>
<evidence type="ECO:0000256" key="9">
    <source>
        <dbReference type="ARBA" id="ARBA00023065"/>
    </source>
</evidence>
<evidence type="ECO:0000256" key="15">
    <source>
        <dbReference type="RuleBase" id="RU362098"/>
    </source>
</evidence>
<comment type="caution">
    <text evidence="15">Lacks conserved residue(s) required for the propagation of feature annotation.</text>
</comment>
<keyword evidence="6 13" id="KW-0547">Nucleotide-binding</keyword>
<evidence type="ECO:0000256" key="7">
    <source>
        <dbReference type="ARBA" id="ARBA00022989"/>
    </source>
</evidence>
<dbReference type="InterPro" id="IPR003373">
    <property type="entry name" value="Fe2_transport_prot-B"/>
</dbReference>
<keyword evidence="11 15" id="KW-0472">Membrane</keyword>
<dbReference type="CDD" id="cd01879">
    <property type="entry name" value="FeoB"/>
    <property type="match status" value="1"/>
</dbReference>
<dbReference type="PRINTS" id="PR00326">
    <property type="entry name" value="GTP1OBG"/>
</dbReference>
<proteinExistence type="inferred from homology"/>
<comment type="subcellular location">
    <subcellularLocation>
        <location evidence="15">Cell inner membrane</location>
        <topology evidence="15">Multi-pass membrane protein</topology>
    </subcellularLocation>
    <subcellularLocation>
        <location evidence="1">Cell membrane</location>
        <topology evidence="1">Multi-pass membrane protein</topology>
    </subcellularLocation>
</comment>
<feature type="transmembrane region" description="Helical" evidence="15">
    <location>
        <begin position="299"/>
        <end position="320"/>
    </location>
</feature>
<evidence type="ECO:0000313" key="17">
    <source>
        <dbReference type="EMBL" id="KAA9131808.1"/>
    </source>
</evidence>
<protein>
    <recommendedName>
        <fullName evidence="12 15">Ferrous iron transport protein B</fullName>
    </recommendedName>
</protein>
<feature type="binding site" evidence="13">
    <location>
        <begin position="53"/>
        <end position="57"/>
    </location>
    <ligand>
        <name>GTP</name>
        <dbReference type="ChEBI" id="CHEBI:37565"/>
        <label>1</label>
    </ligand>
</feature>
<organism evidence="17 18">
    <name type="scientific">Marinihelvus fidelis</name>
    <dbReference type="NCBI Taxonomy" id="2613842"/>
    <lineage>
        <taxon>Bacteria</taxon>
        <taxon>Pseudomonadati</taxon>
        <taxon>Pseudomonadota</taxon>
        <taxon>Gammaproteobacteria</taxon>
        <taxon>Chromatiales</taxon>
        <taxon>Wenzhouxiangellaceae</taxon>
        <taxon>Marinihelvus</taxon>
    </lineage>
</organism>
<dbReference type="AlphaFoldDB" id="A0A5N0TAV9"/>
<evidence type="ECO:0000256" key="6">
    <source>
        <dbReference type="ARBA" id="ARBA00022741"/>
    </source>
</evidence>
<dbReference type="InterPro" id="IPR027417">
    <property type="entry name" value="P-loop_NTPase"/>
</dbReference>
<feature type="transmembrane region" description="Helical" evidence="15">
    <location>
        <begin position="355"/>
        <end position="379"/>
    </location>
</feature>
<feature type="binding site" evidence="14">
    <location>
        <position position="39"/>
    </location>
    <ligand>
        <name>Mg(2+)</name>
        <dbReference type="ChEBI" id="CHEBI:18420"/>
        <label>2</label>
    </ligand>
</feature>
<dbReference type="InterPro" id="IPR011640">
    <property type="entry name" value="Fe2_transport_prot_B_C"/>
</dbReference>
<dbReference type="NCBIfam" id="TIGR00437">
    <property type="entry name" value="feoB"/>
    <property type="match status" value="1"/>
</dbReference>
<evidence type="ECO:0000256" key="14">
    <source>
        <dbReference type="PIRSR" id="PIRSR603373-2"/>
    </source>
</evidence>
<evidence type="ECO:0000256" key="4">
    <source>
        <dbReference type="ARBA" id="ARBA00022496"/>
    </source>
</evidence>
<dbReference type="Gene3D" id="3.40.50.300">
    <property type="entry name" value="P-loop containing nucleotide triphosphate hydrolases"/>
    <property type="match status" value="1"/>
</dbReference>
<keyword evidence="10 13" id="KW-0342">GTP-binding</keyword>
<keyword evidence="4 15" id="KW-0410">Iron transport</keyword>
<dbReference type="PANTHER" id="PTHR43185">
    <property type="entry name" value="FERROUS IRON TRANSPORT PROTEIN B"/>
    <property type="match status" value="1"/>
</dbReference>
<evidence type="ECO:0000256" key="11">
    <source>
        <dbReference type="ARBA" id="ARBA00023136"/>
    </source>
</evidence>
<feature type="domain" description="FeoB-type G" evidence="16">
    <location>
        <begin position="21"/>
        <end position="189"/>
    </location>
</feature>
<dbReference type="GO" id="GO:0046872">
    <property type="term" value="F:metal ion binding"/>
    <property type="evidence" value="ECO:0007669"/>
    <property type="project" value="UniProtKB-KW"/>
</dbReference>
<feature type="binding site" evidence="13">
    <location>
        <begin position="74"/>
        <end position="77"/>
    </location>
    <ligand>
        <name>GTP</name>
        <dbReference type="ChEBI" id="CHEBI:37565"/>
        <label>1</label>
    </ligand>
</feature>
<keyword evidence="5 15" id="KW-0812">Transmembrane</keyword>
<feature type="transmembrane region" description="Helical" evidence="15">
    <location>
        <begin position="530"/>
        <end position="551"/>
    </location>
</feature>
<keyword evidence="8 15" id="KW-0408">Iron</keyword>